<sequence>MLIPLQPRGRSVTVGSILFLLVVAFLVFHSRNADDVVNYVLKRPASECVQQQHIDPPSSPLSSPETNDGKWEFVPARDAEDYGLSREQCRIAFPKLFVEIEKSVAARKDKPITAKELNSKKVGEGMVRVIVHQGELYVVDFNYNPVTYSRGRATLSAIYRALRSIPNRHDLRSAEFIFMTEDYAPSWPGPIFAYSKRDSEENVWLMPDFAYWSWPEVNVGPYWDIRRRIIAVDDGIAIDGRSQRGIDFHRKKKQLFWRGTTATAPELRGQLMKMTEKKSWASVHTIDWNNEEHLRKEVIPMEDHCRYMFLMHTEGRSFSGRGKYLQNCRSVMVAHKLEWREIHHGALVASGPEANFVEVERDFSDLDDKMRYLIDHPEVAERIAQNSVQTFRDRYLTPAAEACYWRELIVQYASVCDFEPKIYSDIRAKKLRGVPFESWSLTPADFPY</sequence>
<dbReference type="EMBL" id="RCNU01000004">
    <property type="protein sequence ID" value="RWQ96438.1"/>
    <property type="molecule type" value="Genomic_DNA"/>
</dbReference>
<keyword evidence="3" id="KW-0808">Transferase</keyword>
<proteinExistence type="predicted"/>
<gene>
    <name evidence="3" type="ORF">C8Q69DRAFT_245163</name>
</gene>
<dbReference type="GO" id="GO:0016740">
    <property type="term" value="F:transferase activity"/>
    <property type="evidence" value="ECO:0007669"/>
    <property type="project" value="UniProtKB-KW"/>
</dbReference>
<dbReference type="Proteomes" id="UP000283841">
    <property type="component" value="Unassembled WGS sequence"/>
</dbReference>
<organism evidence="3 4">
    <name type="scientific">Byssochlamys spectabilis</name>
    <name type="common">Paecilomyces variotii</name>
    <dbReference type="NCBI Taxonomy" id="264951"/>
    <lineage>
        <taxon>Eukaryota</taxon>
        <taxon>Fungi</taxon>
        <taxon>Dikarya</taxon>
        <taxon>Ascomycota</taxon>
        <taxon>Pezizomycotina</taxon>
        <taxon>Eurotiomycetes</taxon>
        <taxon>Eurotiomycetidae</taxon>
        <taxon>Eurotiales</taxon>
        <taxon>Thermoascaceae</taxon>
        <taxon>Paecilomyces</taxon>
    </lineage>
</organism>
<reference evidence="3 4" key="1">
    <citation type="journal article" date="2018" name="Front. Microbiol.">
        <title>Genomic and genetic insights into a cosmopolitan fungus, Paecilomyces variotii (Eurotiales).</title>
        <authorList>
            <person name="Urquhart A.S."/>
            <person name="Mondo S.J."/>
            <person name="Makela M.R."/>
            <person name="Hane J.K."/>
            <person name="Wiebenga A."/>
            <person name="He G."/>
            <person name="Mihaltcheva S."/>
            <person name="Pangilinan J."/>
            <person name="Lipzen A."/>
            <person name="Barry K."/>
            <person name="de Vries R.P."/>
            <person name="Grigoriev I.V."/>
            <person name="Idnurm A."/>
        </authorList>
    </citation>
    <scope>NUCLEOTIDE SEQUENCE [LARGE SCALE GENOMIC DNA]</scope>
    <source>
        <strain evidence="3 4">CBS 101075</strain>
    </source>
</reference>
<dbReference type="RefSeq" id="XP_028486083.1">
    <property type="nucleotide sequence ID" value="XM_028626536.1"/>
</dbReference>
<name>A0A443HX80_BYSSP</name>
<dbReference type="PANTHER" id="PTHR12203">
    <property type="entry name" value="KDEL LYS-ASP-GLU-LEU CONTAINING - RELATED"/>
    <property type="match status" value="1"/>
</dbReference>
<dbReference type="InterPro" id="IPR051091">
    <property type="entry name" value="O-Glucosyltr/Glycosyltrsf_90"/>
</dbReference>
<feature type="domain" description="Glycosyl transferase CAP10" evidence="2">
    <location>
        <begin position="172"/>
        <end position="419"/>
    </location>
</feature>
<dbReference type="AlphaFoldDB" id="A0A443HX80"/>
<evidence type="ECO:0000259" key="2">
    <source>
        <dbReference type="SMART" id="SM00672"/>
    </source>
</evidence>
<evidence type="ECO:0000313" key="3">
    <source>
        <dbReference type="EMBL" id="RWQ96438.1"/>
    </source>
</evidence>
<comment type="caution">
    <text evidence="3">The sequence shown here is derived from an EMBL/GenBank/DDBJ whole genome shotgun (WGS) entry which is preliminary data.</text>
</comment>
<dbReference type="InterPro" id="IPR006598">
    <property type="entry name" value="CAP10"/>
</dbReference>
<feature type="signal peptide" evidence="1">
    <location>
        <begin position="1"/>
        <end position="33"/>
    </location>
</feature>
<evidence type="ECO:0000313" key="4">
    <source>
        <dbReference type="Proteomes" id="UP000283841"/>
    </source>
</evidence>
<protein>
    <submittedName>
        <fullName evidence="3">Glycosyl transferase family 90-domain-containing protein</fullName>
    </submittedName>
</protein>
<keyword evidence="4" id="KW-1185">Reference proteome</keyword>
<feature type="chain" id="PRO_5019532078" evidence="1">
    <location>
        <begin position="34"/>
        <end position="448"/>
    </location>
</feature>
<dbReference type="Pfam" id="PF05686">
    <property type="entry name" value="Glyco_transf_90"/>
    <property type="match status" value="1"/>
</dbReference>
<dbReference type="GeneID" id="39595813"/>
<dbReference type="PANTHER" id="PTHR12203:SF112">
    <property type="entry name" value="DUF821 DOMAIN PROTEIN (AFU_ORTHOLOGUE AFUA_2G14740)"/>
    <property type="match status" value="1"/>
</dbReference>
<evidence type="ECO:0000256" key="1">
    <source>
        <dbReference type="SAM" id="SignalP"/>
    </source>
</evidence>
<keyword evidence="1" id="KW-0732">Signal</keyword>
<accession>A0A443HX80</accession>
<dbReference type="VEuPathDB" id="FungiDB:C8Q69DRAFT_245163"/>
<dbReference type="SMART" id="SM00672">
    <property type="entry name" value="CAP10"/>
    <property type="match status" value="1"/>
</dbReference>